<protein>
    <submittedName>
        <fullName evidence="2">Uncharacterized protein</fullName>
    </submittedName>
</protein>
<evidence type="ECO:0000313" key="3">
    <source>
        <dbReference type="Proteomes" id="UP000748531"/>
    </source>
</evidence>
<gene>
    <name evidence="2" type="ORF">PHET_09483</name>
</gene>
<sequence length="146" mass="15510">DLSASHTALGKRASIISSAYKHPSSNENPTNENLISLDEPDLHVSFTVPPKLSPARPGSSNNAQETVDEGGEERISPTVQFHGLPNKAFAETITEESEGELEEYEQPGSDSTNHVGSHSTEGPNGSAQSPLRSTDGGEDEDVSKQK</sequence>
<feature type="compositionally biased region" description="Polar residues" evidence="1">
    <location>
        <begin position="108"/>
        <end position="132"/>
    </location>
</feature>
<reference evidence="2" key="1">
    <citation type="submission" date="2019-05" db="EMBL/GenBank/DDBJ databases">
        <title>Annotation for the trematode Paragonimus heterotremus.</title>
        <authorList>
            <person name="Choi Y.-J."/>
        </authorList>
    </citation>
    <scope>NUCLEOTIDE SEQUENCE</scope>
    <source>
        <strain evidence="2">LC</strain>
    </source>
</reference>
<dbReference type="AlphaFoldDB" id="A0A8J4SVH9"/>
<dbReference type="EMBL" id="LUCH01006231">
    <property type="protein sequence ID" value="KAF5397460.1"/>
    <property type="molecule type" value="Genomic_DNA"/>
</dbReference>
<keyword evidence="3" id="KW-1185">Reference proteome</keyword>
<comment type="caution">
    <text evidence="2">The sequence shown here is derived from an EMBL/GenBank/DDBJ whole genome shotgun (WGS) entry which is preliminary data.</text>
</comment>
<feature type="compositionally biased region" description="Polar residues" evidence="1">
    <location>
        <begin position="23"/>
        <end position="34"/>
    </location>
</feature>
<evidence type="ECO:0000313" key="2">
    <source>
        <dbReference type="EMBL" id="KAF5397460.1"/>
    </source>
</evidence>
<evidence type="ECO:0000256" key="1">
    <source>
        <dbReference type="SAM" id="MobiDB-lite"/>
    </source>
</evidence>
<proteinExistence type="predicted"/>
<accession>A0A8J4SVH9</accession>
<feature type="non-terminal residue" evidence="2">
    <location>
        <position position="1"/>
    </location>
</feature>
<name>A0A8J4SVH9_9TREM</name>
<dbReference type="Proteomes" id="UP000748531">
    <property type="component" value="Unassembled WGS sequence"/>
</dbReference>
<feature type="region of interest" description="Disordered" evidence="1">
    <location>
        <begin position="1"/>
        <end position="146"/>
    </location>
</feature>
<feature type="compositionally biased region" description="Acidic residues" evidence="1">
    <location>
        <begin position="136"/>
        <end position="146"/>
    </location>
</feature>
<feature type="compositionally biased region" description="Acidic residues" evidence="1">
    <location>
        <begin position="93"/>
        <end position="105"/>
    </location>
</feature>
<organism evidence="2 3">
    <name type="scientific">Paragonimus heterotremus</name>
    <dbReference type="NCBI Taxonomy" id="100268"/>
    <lineage>
        <taxon>Eukaryota</taxon>
        <taxon>Metazoa</taxon>
        <taxon>Spiralia</taxon>
        <taxon>Lophotrochozoa</taxon>
        <taxon>Platyhelminthes</taxon>
        <taxon>Trematoda</taxon>
        <taxon>Digenea</taxon>
        <taxon>Plagiorchiida</taxon>
        <taxon>Troglotremata</taxon>
        <taxon>Troglotrematidae</taxon>
        <taxon>Paragonimus</taxon>
    </lineage>
</organism>